<keyword evidence="7" id="KW-1133">Transmembrane helix</keyword>
<keyword evidence="10" id="KW-1185">Reference proteome</keyword>
<evidence type="ECO:0000256" key="1">
    <source>
        <dbReference type="ARBA" id="ARBA00004651"/>
    </source>
</evidence>
<keyword evidence="5 9" id="KW-0418">Kinase</keyword>
<dbReference type="InterPro" id="IPR003660">
    <property type="entry name" value="HAMP_dom"/>
</dbReference>
<dbReference type="GO" id="GO:0004673">
    <property type="term" value="F:protein histidine kinase activity"/>
    <property type="evidence" value="ECO:0007669"/>
    <property type="project" value="UniProtKB-EC"/>
</dbReference>
<dbReference type="Pfam" id="PF02518">
    <property type="entry name" value="HATPase_c"/>
    <property type="match status" value="1"/>
</dbReference>
<reference evidence="9 10" key="1">
    <citation type="submission" date="2024-02" db="EMBL/GenBank/DDBJ databases">
        <title>A nitrogen-fixing paenibacillus bacterium.</title>
        <authorList>
            <person name="Zhang W.L."/>
            <person name="Chen S.F."/>
        </authorList>
    </citation>
    <scope>NUCLEOTIDE SEQUENCE [LARGE SCALE GENOMIC DNA]</scope>
    <source>
        <strain evidence="9 10">M1</strain>
    </source>
</reference>
<dbReference type="Pfam" id="PF06580">
    <property type="entry name" value="His_kinase"/>
    <property type="match status" value="1"/>
</dbReference>
<dbReference type="RefSeq" id="WP_331846476.1">
    <property type="nucleotide sequence ID" value="NZ_JAZHPZ010000004.1"/>
</dbReference>
<comment type="subcellular location">
    <subcellularLocation>
        <location evidence="1">Cell membrane</location>
        <topology evidence="1">Multi-pass membrane protein</topology>
    </subcellularLocation>
</comment>
<dbReference type="Proteomes" id="UP001306950">
    <property type="component" value="Unassembled WGS sequence"/>
</dbReference>
<dbReference type="InterPro" id="IPR003594">
    <property type="entry name" value="HATPase_dom"/>
</dbReference>
<dbReference type="InterPro" id="IPR036890">
    <property type="entry name" value="HATPase_C_sf"/>
</dbReference>
<name>A0ABU7VR79_9BACL</name>
<dbReference type="PANTHER" id="PTHR34220:SF7">
    <property type="entry name" value="SENSOR HISTIDINE KINASE YPDA"/>
    <property type="match status" value="1"/>
</dbReference>
<dbReference type="CDD" id="cd06225">
    <property type="entry name" value="HAMP"/>
    <property type="match status" value="1"/>
</dbReference>
<evidence type="ECO:0000313" key="10">
    <source>
        <dbReference type="Proteomes" id="UP001306950"/>
    </source>
</evidence>
<dbReference type="Pfam" id="PF00672">
    <property type="entry name" value="HAMP"/>
    <property type="match status" value="1"/>
</dbReference>
<dbReference type="EMBL" id="JAZHPZ010000004">
    <property type="protein sequence ID" value="MEF2966248.1"/>
    <property type="molecule type" value="Genomic_DNA"/>
</dbReference>
<gene>
    <name evidence="9" type="ORF">V3851_10435</name>
</gene>
<evidence type="ECO:0000259" key="8">
    <source>
        <dbReference type="PROSITE" id="PS50885"/>
    </source>
</evidence>
<dbReference type="PROSITE" id="PS50885">
    <property type="entry name" value="HAMP"/>
    <property type="match status" value="1"/>
</dbReference>
<evidence type="ECO:0000313" key="9">
    <source>
        <dbReference type="EMBL" id="MEF2966248.1"/>
    </source>
</evidence>
<dbReference type="PANTHER" id="PTHR34220">
    <property type="entry name" value="SENSOR HISTIDINE KINASE YPDA"/>
    <property type="match status" value="1"/>
</dbReference>
<dbReference type="InterPro" id="IPR050640">
    <property type="entry name" value="Bact_2-comp_sensor_kinase"/>
</dbReference>
<feature type="transmembrane region" description="Helical" evidence="7">
    <location>
        <begin position="274"/>
        <end position="299"/>
    </location>
</feature>
<accession>A0ABU7VR79</accession>
<keyword evidence="7" id="KW-0812">Transmembrane</keyword>
<dbReference type="Gene3D" id="6.10.340.10">
    <property type="match status" value="1"/>
</dbReference>
<dbReference type="Gene3D" id="3.30.450.20">
    <property type="entry name" value="PAS domain"/>
    <property type="match status" value="1"/>
</dbReference>
<comment type="caution">
    <text evidence="9">The sequence shown here is derived from an EMBL/GenBank/DDBJ whole genome shotgun (WGS) entry which is preliminary data.</text>
</comment>
<keyword evidence="3" id="KW-0597">Phosphoprotein</keyword>
<evidence type="ECO:0000256" key="4">
    <source>
        <dbReference type="ARBA" id="ARBA00022679"/>
    </source>
</evidence>
<feature type="transmembrane region" description="Helical" evidence="7">
    <location>
        <begin position="12"/>
        <end position="33"/>
    </location>
</feature>
<dbReference type="Gene3D" id="3.30.565.10">
    <property type="entry name" value="Histidine kinase-like ATPase, C-terminal domain"/>
    <property type="match status" value="1"/>
</dbReference>
<organism evidence="9 10">
    <name type="scientific">Paenibacillus haidiansis</name>
    <dbReference type="NCBI Taxonomy" id="1574488"/>
    <lineage>
        <taxon>Bacteria</taxon>
        <taxon>Bacillati</taxon>
        <taxon>Bacillota</taxon>
        <taxon>Bacilli</taxon>
        <taxon>Bacillales</taxon>
        <taxon>Paenibacillaceae</taxon>
        <taxon>Paenibacillus</taxon>
    </lineage>
</organism>
<evidence type="ECO:0000256" key="5">
    <source>
        <dbReference type="ARBA" id="ARBA00022777"/>
    </source>
</evidence>
<protein>
    <submittedName>
        <fullName evidence="9">Sensor histidine kinase</fullName>
        <ecNumber evidence="9">2.7.13.3</ecNumber>
    </submittedName>
</protein>
<evidence type="ECO:0000256" key="2">
    <source>
        <dbReference type="ARBA" id="ARBA00022475"/>
    </source>
</evidence>
<sequence>MKFTRIRTKIFAAMIAVILLPLGIASMIIWYQISDGLKEDLRFAETRTEQDLKGAIDEYILALNETAYQIYSNPDLIKSLTHHTSYSPDESRTYDTVRDMREFFLSVYNKSRVKDIVGMYLINAEQEAAGDFFPSLSPRLSDEYIRQLLLESKRVDSRPTFLFTYDSMYGEPVIQYLYPVKSLGVPTGLLVIDMKESYFRQLVEKYNSFYNGSVIITEKSGAVVYHTDREAGQGSFSPANLPGKPFVIETDIGGGNWLLYYVFYEDPEVSVVRLWIIIAIALSAVLALVASYTLSYSITKPIVRMYRKMGLIQRGDYSVRVQANTNDEIGFLGNQFNKMVETMQQLIDHELKLQLTNQESQIKALQAQISPHFLFNTLQTMSNIAQVNNVPDLKLICQSLSDMYRYNMHIRNEWVQLKDEILHIRNYMVIINKRYPESIRIRFQVDPAIRSLAIPKLILQPMVENAVEHGLIPKLDGKKLIKIHAAIDAEQDRLYISVLDNGIGMDKERLEGTRQSLAEEAGINSKDKEDSSIGMINVHTRIRLICGEPYGLNVYSKNGKGTCIRFVLPMKNR</sequence>
<keyword evidence="6 7" id="KW-0472">Membrane</keyword>
<dbReference type="SUPFAM" id="SSF158472">
    <property type="entry name" value="HAMP domain-like"/>
    <property type="match status" value="1"/>
</dbReference>
<keyword evidence="4 9" id="KW-0808">Transferase</keyword>
<dbReference type="SUPFAM" id="SSF55874">
    <property type="entry name" value="ATPase domain of HSP90 chaperone/DNA topoisomerase II/histidine kinase"/>
    <property type="match status" value="1"/>
</dbReference>
<evidence type="ECO:0000256" key="7">
    <source>
        <dbReference type="SAM" id="Phobius"/>
    </source>
</evidence>
<evidence type="ECO:0000256" key="3">
    <source>
        <dbReference type="ARBA" id="ARBA00022553"/>
    </source>
</evidence>
<keyword evidence="2" id="KW-1003">Cell membrane</keyword>
<dbReference type="EC" id="2.7.13.3" evidence="9"/>
<proteinExistence type="predicted"/>
<dbReference type="InterPro" id="IPR010559">
    <property type="entry name" value="Sig_transdc_His_kin_internal"/>
</dbReference>
<feature type="domain" description="HAMP" evidence="8">
    <location>
        <begin position="296"/>
        <end position="348"/>
    </location>
</feature>
<dbReference type="SMART" id="SM00304">
    <property type="entry name" value="HAMP"/>
    <property type="match status" value="1"/>
</dbReference>
<evidence type="ECO:0000256" key="6">
    <source>
        <dbReference type="ARBA" id="ARBA00023136"/>
    </source>
</evidence>